<reference evidence="1 3" key="1">
    <citation type="submission" date="2016-08" db="EMBL/GenBank/DDBJ databases">
        <title>Draft genome sequence of Pseudomonas costantinii LMG 22119, type strain isolated from cultivated mushroom (Agaricus bisporus) sporophores.</title>
        <authorList>
            <person name="Tambong J.T."/>
        </authorList>
    </citation>
    <scope>NUCLEOTIDE SEQUENCE [LARGE SCALE GENOMIC DNA]</scope>
    <source>
        <strain evidence="1 3">LMG 22119</strain>
    </source>
</reference>
<gene>
    <name evidence="1" type="ORF">BFL40_21620</name>
    <name evidence="2" type="ORF">SAMN04515675_4207</name>
</gene>
<comment type="caution">
    <text evidence="1">The sequence shown here is derived from an EMBL/GenBank/DDBJ whole genome shotgun (WGS) entry which is preliminary data.</text>
</comment>
<name>A0A1S2USH0_9PSED</name>
<dbReference type="Proteomes" id="UP000181661">
    <property type="component" value="Unassembled WGS sequence"/>
</dbReference>
<evidence type="ECO:0000313" key="3">
    <source>
        <dbReference type="Proteomes" id="UP000181661"/>
    </source>
</evidence>
<evidence type="ECO:0000313" key="1">
    <source>
        <dbReference type="EMBL" id="OIN49351.1"/>
    </source>
</evidence>
<dbReference type="EMBL" id="FNTS01000002">
    <property type="protein sequence ID" value="SEE15731.1"/>
    <property type="molecule type" value="Genomic_DNA"/>
</dbReference>
<dbReference type="Proteomes" id="UP000182179">
    <property type="component" value="Unassembled WGS sequence"/>
</dbReference>
<protein>
    <submittedName>
        <fullName evidence="1">Uncharacterized protein</fullName>
    </submittedName>
</protein>
<evidence type="ECO:0000313" key="4">
    <source>
        <dbReference type="Proteomes" id="UP000182179"/>
    </source>
</evidence>
<proteinExistence type="predicted"/>
<evidence type="ECO:0000313" key="2">
    <source>
        <dbReference type="EMBL" id="SEE15731.1"/>
    </source>
</evidence>
<accession>A0A1S2USH0</accession>
<dbReference type="AlphaFoldDB" id="A0A1S2USH0"/>
<dbReference type="OrthoDB" id="7023524at2"/>
<reference evidence="2 4" key="2">
    <citation type="submission" date="2016-10" db="EMBL/GenBank/DDBJ databases">
        <authorList>
            <person name="Varghese N."/>
            <person name="Submissions S."/>
        </authorList>
    </citation>
    <scope>NUCLEOTIDE SEQUENCE [LARGE SCALE GENOMIC DNA]</scope>
    <source>
        <strain evidence="2 4">BS2773</strain>
    </source>
</reference>
<sequence length="77" mass="8685">MNNDARVLDGLYREQVRNNNAFKKIEEDISLGGGDEDLSRLFDELLQNKISHGKTSTVTSAYVNYRHALMKSAINVV</sequence>
<dbReference type="RefSeq" id="WP_071485841.1">
    <property type="nucleotide sequence ID" value="NZ_FNTS01000002.1"/>
</dbReference>
<keyword evidence="4" id="KW-1185">Reference proteome</keyword>
<organism evidence="1 3">
    <name type="scientific">Pseudomonas costantinii</name>
    <dbReference type="NCBI Taxonomy" id="168469"/>
    <lineage>
        <taxon>Bacteria</taxon>
        <taxon>Pseudomonadati</taxon>
        <taxon>Pseudomonadota</taxon>
        <taxon>Gammaproteobacteria</taxon>
        <taxon>Pseudomonadales</taxon>
        <taxon>Pseudomonadaceae</taxon>
        <taxon>Pseudomonas</taxon>
    </lineage>
</organism>
<dbReference type="EMBL" id="MDDR01000037">
    <property type="protein sequence ID" value="OIN49351.1"/>
    <property type="molecule type" value="Genomic_DNA"/>
</dbReference>